<protein>
    <submittedName>
        <fullName evidence="2 5">Bm1139</fullName>
    </submittedName>
</protein>
<sequence>MHPEIDANCFWAATRNAHLWLGSIIAVMWMIILIAAMFRAESLFSHDKSLMDGIWKHRRRLKLSNTLLVKKLEV</sequence>
<dbReference type="RefSeq" id="XP_042932802.1">
    <property type="nucleotide sequence ID" value="XM_043076868.1"/>
</dbReference>
<keyword evidence="1" id="KW-1133">Transmembrane helix</keyword>
<dbReference type="AlphaFoldDB" id="A0A0K0IRJ8"/>
<reference evidence="2 4" key="1">
    <citation type="journal article" date="2007" name="Science">
        <title>Draft genome of the filarial nematode parasite Brugia malayi.</title>
        <authorList>
            <person name="Ghedin E."/>
            <person name="Wang S."/>
            <person name="Spiro D."/>
            <person name="Caler E."/>
            <person name="Zhao Q."/>
            <person name="Crabtree J."/>
            <person name="Allen J.E."/>
            <person name="Delcher A.L."/>
            <person name="Guiliano D.B."/>
            <person name="Miranda-Saavedra D."/>
            <person name="Angiuoli S.V."/>
            <person name="Creasy T."/>
            <person name="Amedeo P."/>
            <person name="Haas B."/>
            <person name="El-Sayed N.M."/>
            <person name="Wortman J.R."/>
            <person name="Feldblyum T."/>
            <person name="Tallon L."/>
            <person name="Schatz M."/>
            <person name="Shumway M."/>
            <person name="Koo H."/>
            <person name="Salzberg S.L."/>
            <person name="Schobel S."/>
            <person name="Pertea M."/>
            <person name="Pop M."/>
            <person name="White O."/>
            <person name="Barton G.J."/>
            <person name="Carlow C.K."/>
            <person name="Crawford M.J."/>
            <person name="Daub J."/>
            <person name="Dimmic M.W."/>
            <person name="Estes C.F."/>
            <person name="Foster J.M."/>
            <person name="Ganatra M."/>
            <person name="Gregory W.F."/>
            <person name="Johnson N.M."/>
            <person name="Jin J."/>
            <person name="Komuniecki R."/>
            <person name="Korf I."/>
            <person name="Kumar S."/>
            <person name="Laney S."/>
            <person name="Li B.W."/>
            <person name="Li W."/>
            <person name="Lindblom T.H."/>
            <person name="Lustigman S."/>
            <person name="Ma D."/>
            <person name="Maina C.V."/>
            <person name="Martin D.M."/>
            <person name="McCarter J.P."/>
            <person name="McReynolds L."/>
            <person name="Mitreva M."/>
            <person name="Nutman T.B."/>
            <person name="Parkinson J."/>
            <person name="Peregrin-Alvarez J.M."/>
            <person name="Poole C."/>
            <person name="Ren Q."/>
            <person name="Saunders L."/>
            <person name="Sluder A.E."/>
            <person name="Smith K."/>
            <person name="Stanke M."/>
            <person name="Unnasch T.R."/>
            <person name="Ware J."/>
            <person name="Wei A.D."/>
            <person name="Weil G."/>
            <person name="Williams D.J."/>
            <person name="Zhang Y."/>
            <person name="Williams S.A."/>
            <person name="Fraser-Liggett C."/>
            <person name="Slatko B."/>
            <person name="Blaxter M.L."/>
            <person name="Scott A.L."/>
        </authorList>
    </citation>
    <scope>NUCLEOTIDE SEQUENCE</scope>
    <source>
        <strain evidence="2 4">FR3</strain>
    </source>
</reference>
<dbReference type="Proteomes" id="UP000006672">
    <property type="component" value="Unassembled WGS sequence"/>
</dbReference>
<evidence type="ECO:0000313" key="3">
    <source>
        <dbReference type="EMBL" id="VIO91234.1"/>
    </source>
</evidence>
<accession>A0A0K0IRJ8</accession>
<keyword evidence="1" id="KW-0472">Membrane</keyword>
<dbReference type="CTD" id="66057571"/>
<dbReference type="EMBL" id="CAAKNF010000192">
    <property type="protein sequence ID" value="VIO91234.1"/>
    <property type="molecule type" value="Genomic_DNA"/>
</dbReference>
<dbReference type="OrthoDB" id="10364224at2759"/>
<dbReference type="WBParaSite" id="Bm1139.1">
    <property type="protein sequence ID" value="Bm1139.1"/>
    <property type="gene ID" value="WBGene00221400"/>
</dbReference>
<dbReference type="EMBL" id="LN856463">
    <property type="protein sequence ID" value="CDQ03338.1"/>
    <property type="molecule type" value="Genomic_DNA"/>
</dbReference>
<evidence type="ECO:0000313" key="6">
    <source>
        <dbReference type="WormBase" id="Bm1139"/>
    </source>
</evidence>
<gene>
    <name evidence="2 5 6" type="ORF">Bm1139</name>
    <name evidence="3" type="ORF">BM_BM1139</name>
    <name evidence="2" type="ORF">BM_Bm1139</name>
</gene>
<dbReference type="WormBase" id="Bm1139">
    <property type="protein sequence ID" value="BM32021"/>
    <property type="gene ID" value="WBGene00221400"/>
</dbReference>
<keyword evidence="4" id="KW-1185">Reference proteome</keyword>
<evidence type="ECO:0000313" key="2">
    <source>
        <dbReference type="EMBL" id="CDQ03338.1"/>
    </source>
</evidence>
<reference evidence="2" key="2">
    <citation type="submission" date="2012-12" db="EMBL/GenBank/DDBJ databases">
        <authorList>
            <person name="Gao Y.W."/>
            <person name="Fan S.T."/>
            <person name="Sun H.T."/>
            <person name="Wang Z."/>
            <person name="Gao X.L."/>
            <person name="Li Y.G."/>
            <person name="Wang T.C."/>
            <person name="Zhang K."/>
            <person name="Xu W.W."/>
            <person name="Yu Z.J."/>
            <person name="Xia X.Z."/>
        </authorList>
    </citation>
    <scope>NUCLEOTIDE SEQUENCE</scope>
    <source>
        <strain evidence="2">FR3</strain>
    </source>
</reference>
<organism evidence="2">
    <name type="scientific">Brugia malayi</name>
    <name type="common">Filarial nematode worm</name>
    <dbReference type="NCBI Taxonomy" id="6279"/>
    <lineage>
        <taxon>Eukaryota</taxon>
        <taxon>Metazoa</taxon>
        <taxon>Ecdysozoa</taxon>
        <taxon>Nematoda</taxon>
        <taxon>Chromadorea</taxon>
        <taxon>Rhabditida</taxon>
        <taxon>Spirurina</taxon>
        <taxon>Spiruromorpha</taxon>
        <taxon>Filarioidea</taxon>
        <taxon>Onchocercidae</taxon>
        <taxon>Brugia</taxon>
    </lineage>
</organism>
<evidence type="ECO:0000256" key="1">
    <source>
        <dbReference type="SAM" id="Phobius"/>
    </source>
</evidence>
<dbReference type="OMA" id="TRNAHLW"/>
<accession>A0A4E9F5M5</accession>
<reference evidence="3" key="3">
    <citation type="submission" date="2019-04" db="EMBL/GenBank/DDBJ databases">
        <authorList>
            <person name="Howe K."/>
            <person name="Paulini M."/>
            <person name="Williams G."/>
        </authorList>
    </citation>
    <scope>NUCLEOTIDE SEQUENCE [LARGE SCALE GENOMIC DNA]</scope>
    <source>
        <strain evidence="3">FR3</strain>
    </source>
</reference>
<evidence type="ECO:0000313" key="4">
    <source>
        <dbReference type="Proteomes" id="UP000006672"/>
    </source>
</evidence>
<dbReference type="KEGG" id="bmy:BM_BM1139"/>
<dbReference type="GeneID" id="66057571"/>
<reference evidence="5" key="4">
    <citation type="submission" date="2019-12" db="UniProtKB">
        <authorList>
            <consortium name="WormBaseParasite"/>
        </authorList>
    </citation>
    <scope>IDENTIFICATION</scope>
</reference>
<name>A0A0K0IRJ8_BRUMA</name>
<evidence type="ECO:0000313" key="5">
    <source>
        <dbReference type="WBParaSite" id="Bm1139.1"/>
    </source>
</evidence>
<proteinExistence type="predicted"/>
<keyword evidence="1" id="KW-0812">Transmembrane</keyword>
<feature type="transmembrane region" description="Helical" evidence="1">
    <location>
        <begin position="20"/>
        <end position="38"/>
    </location>
</feature>